<dbReference type="EMBL" id="CP147404">
    <property type="protein sequence ID" value="WXB91960.1"/>
    <property type="molecule type" value="Genomic_DNA"/>
</dbReference>
<proteinExistence type="predicted"/>
<evidence type="ECO:0000313" key="3">
    <source>
        <dbReference type="Proteomes" id="UP001387364"/>
    </source>
</evidence>
<dbReference type="PROSITE" id="PS50851">
    <property type="entry name" value="CHEW"/>
    <property type="match status" value="1"/>
</dbReference>
<dbReference type="InterPro" id="IPR036061">
    <property type="entry name" value="CheW-like_dom_sf"/>
</dbReference>
<organism evidence="2 3">
    <name type="scientific">Bacillus kandeliae</name>
    <dbReference type="NCBI Taxonomy" id="3129297"/>
    <lineage>
        <taxon>Bacteria</taxon>
        <taxon>Bacillati</taxon>
        <taxon>Bacillota</taxon>
        <taxon>Bacilli</taxon>
        <taxon>Bacillales</taxon>
        <taxon>Bacillaceae</taxon>
        <taxon>Bacillus</taxon>
    </lineage>
</organism>
<dbReference type="Proteomes" id="UP001387364">
    <property type="component" value="Chromosome"/>
</dbReference>
<dbReference type="RefSeq" id="WP_338749970.1">
    <property type="nucleotide sequence ID" value="NZ_CP147404.1"/>
</dbReference>
<reference evidence="2 3" key="1">
    <citation type="submission" date="2024-02" db="EMBL/GenBank/DDBJ databases">
        <title>Seven novel Bacillus-like species.</title>
        <authorList>
            <person name="Liu G."/>
        </authorList>
    </citation>
    <scope>NUCLEOTIDE SEQUENCE [LARGE SCALE GENOMIC DNA]</scope>
    <source>
        <strain evidence="2 3">FJAT-52991</strain>
    </source>
</reference>
<dbReference type="InterPro" id="IPR002545">
    <property type="entry name" value="CheW-lke_dom"/>
</dbReference>
<dbReference type="PANTHER" id="PTHR22617:SF23">
    <property type="entry name" value="CHEMOTAXIS PROTEIN CHEW"/>
    <property type="match status" value="1"/>
</dbReference>
<sequence length="158" mass="17861">MQSINKAVIFESGNEEYAVPIQSVISIEKVNFINPIPHLPLYLKGVTKIREELLPVIDFEYVLYKRMLSSVEEARLLIVQTNSLPVGLLVKEAKEIIEFPDESVRQVNLISYESTRFFSGVATIGDRLITIIDVDVLVSSLEGIEDVKDFMTEAKDDQ</sequence>
<name>A0ABZ2N335_9BACI</name>
<gene>
    <name evidence="2" type="ORF">WDJ61_11875</name>
</gene>
<evidence type="ECO:0000259" key="1">
    <source>
        <dbReference type="PROSITE" id="PS50851"/>
    </source>
</evidence>
<dbReference type="InterPro" id="IPR039315">
    <property type="entry name" value="CheW"/>
</dbReference>
<dbReference type="SMART" id="SM00260">
    <property type="entry name" value="CheW"/>
    <property type="match status" value="1"/>
</dbReference>
<dbReference type="Gene3D" id="2.40.50.180">
    <property type="entry name" value="CheA-289, Domain 4"/>
    <property type="match status" value="1"/>
</dbReference>
<dbReference type="PANTHER" id="PTHR22617">
    <property type="entry name" value="CHEMOTAXIS SENSOR HISTIDINE KINASE-RELATED"/>
    <property type="match status" value="1"/>
</dbReference>
<evidence type="ECO:0000313" key="2">
    <source>
        <dbReference type="EMBL" id="WXB91960.1"/>
    </source>
</evidence>
<feature type="domain" description="CheW-like" evidence="1">
    <location>
        <begin position="4"/>
        <end position="143"/>
    </location>
</feature>
<accession>A0ABZ2N335</accession>
<dbReference type="SUPFAM" id="SSF50341">
    <property type="entry name" value="CheW-like"/>
    <property type="match status" value="1"/>
</dbReference>
<keyword evidence="3" id="KW-1185">Reference proteome</keyword>
<dbReference type="Pfam" id="PF01584">
    <property type="entry name" value="CheW"/>
    <property type="match status" value="1"/>
</dbReference>
<dbReference type="Gene3D" id="2.30.30.40">
    <property type="entry name" value="SH3 Domains"/>
    <property type="match status" value="1"/>
</dbReference>
<protein>
    <submittedName>
        <fullName evidence="2">Chemotaxis protein CheW</fullName>
    </submittedName>
</protein>